<organism evidence="1 2">
    <name type="scientific">Caloramator mitchellensis</name>
    <dbReference type="NCBI Taxonomy" id="908809"/>
    <lineage>
        <taxon>Bacteria</taxon>
        <taxon>Bacillati</taxon>
        <taxon>Bacillota</taxon>
        <taxon>Clostridia</taxon>
        <taxon>Eubacteriales</taxon>
        <taxon>Clostridiaceae</taxon>
        <taxon>Caloramator</taxon>
    </lineage>
</organism>
<sequence length="141" mass="15939">MKKKALISVKNVQKIDGEKEVIELITEGEFYKNDDKYIAEYDESELSGLEGTRTTLMLEKDKVSIIRRGTTNSDLVFKRGQSVVSFYTTQFGVLNITIRPRTVQVNVDENGGNVKLEYEINSNGDGFIDNSLELNINLPKN</sequence>
<dbReference type="OrthoDB" id="1680906at2"/>
<reference evidence="1 2" key="1">
    <citation type="submission" date="2015-09" db="EMBL/GenBank/DDBJ databases">
        <title>Draft genome sequence of a Caloramator mitchellensis, a moderate thermophile from the Great Artesian Basin of Australia.</title>
        <authorList>
            <person name="Patel B.K."/>
        </authorList>
    </citation>
    <scope>NUCLEOTIDE SEQUENCE [LARGE SCALE GENOMIC DNA]</scope>
    <source>
        <strain evidence="1 2">VF08</strain>
    </source>
</reference>
<dbReference type="Gene3D" id="2.40.128.20">
    <property type="match status" value="1"/>
</dbReference>
<proteinExistence type="predicted"/>
<gene>
    <name evidence="1" type="primary">ywiB</name>
    <name evidence="1" type="ORF">ABG79_00572</name>
</gene>
<name>A0A0R3JW40_CALMK</name>
<dbReference type="Pfam" id="PF09148">
    <property type="entry name" value="DUF1934"/>
    <property type="match status" value="1"/>
</dbReference>
<dbReference type="RefSeq" id="WP_057976906.1">
    <property type="nucleotide sequence ID" value="NZ_LKHP01000002.1"/>
</dbReference>
<dbReference type="InterPro" id="IPR012674">
    <property type="entry name" value="Calycin"/>
</dbReference>
<dbReference type="AlphaFoldDB" id="A0A0R3JW40"/>
<protein>
    <submittedName>
        <fullName evidence="1">Putative beta-barrel protein YwiB</fullName>
    </submittedName>
</protein>
<evidence type="ECO:0000313" key="2">
    <source>
        <dbReference type="Proteomes" id="UP000052015"/>
    </source>
</evidence>
<accession>A0A0R3JW40</accession>
<comment type="caution">
    <text evidence="1">The sequence shown here is derived from an EMBL/GenBank/DDBJ whole genome shotgun (WGS) entry which is preliminary data.</text>
</comment>
<dbReference type="SUPFAM" id="SSF50814">
    <property type="entry name" value="Lipocalins"/>
    <property type="match status" value="1"/>
</dbReference>
<keyword evidence="2" id="KW-1185">Reference proteome</keyword>
<evidence type="ECO:0000313" key="1">
    <source>
        <dbReference type="EMBL" id="KRQ87767.1"/>
    </source>
</evidence>
<dbReference type="Proteomes" id="UP000052015">
    <property type="component" value="Unassembled WGS sequence"/>
</dbReference>
<dbReference type="STRING" id="908809.ABG79_00572"/>
<dbReference type="EMBL" id="LKHP01000002">
    <property type="protein sequence ID" value="KRQ87767.1"/>
    <property type="molecule type" value="Genomic_DNA"/>
</dbReference>
<dbReference type="InterPro" id="IPR015231">
    <property type="entry name" value="DUF1934"/>
</dbReference>